<dbReference type="Proteomes" id="UP000827872">
    <property type="component" value="Linkage Group LG08"/>
</dbReference>
<evidence type="ECO:0000313" key="1">
    <source>
        <dbReference type="EMBL" id="KAH8002169.1"/>
    </source>
</evidence>
<name>A0ACB8FBH1_9SAUR</name>
<accession>A0ACB8FBH1</accession>
<gene>
    <name evidence="1" type="ORF">K3G42_020889</name>
</gene>
<evidence type="ECO:0000313" key="2">
    <source>
        <dbReference type="Proteomes" id="UP000827872"/>
    </source>
</evidence>
<dbReference type="EMBL" id="CM037621">
    <property type="protein sequence ID" value="KAH8002169.1"/>
    <property type="molecule type" value="Genomic_DNA"/>
</dbReference>
<sequence>MINESNVNGFGKQSAGAKRDESAFKLLVKILALVLQNAGRLFSVAQEVKHANIDPTVKAVVICGANGKFSAGADIKMFSSLDRGSTPSLGSVIDLIEKSDKPMVAAIEGVAFGGGLEVALGCHYRIAHVQARVGLPEVTLGILPGAGGTQRLPRLIGIPASLDIITTGRHIWAAEALKLGIIDEIVEENTVEAAIRFAERMSDHPVGLHRLCSKQIPSLPNMDAIIKEALVKVKKQARGYLAPEMCFQAVVASLHLPFEEGLRKERDLFHFLLSSGQAKALQYAFFAQRNMEKWTLPSGASWKTAAPKPIQRAAVIALESLSQSMCLPELACPCRLGRAEGCCSGLNETASPCSLVVANSCRGLRCHGVICLEASLDPGKPTSLLGLGTMGRGIVVSLMKAKIAVVAMEQDKNNLEQGRGAVMALLDREALRMQQSGQTLDVHKPGLLHFTLDFNALQDVDLVIEAVFEDMALKKKIFHKLSTVCKPEAFLCTNTSCLDIDEIAAVTRHPHQVIGTHFFSPAHVMKLLEVIYGQHTSPTAIATAMSLGKAMGKIGVVVGNCFGFVGNRLLGPFRDQAHFLIEEGSTPEEVDQALEGFGFKMGPFQVSDLAGLDIGWRLRKEQGLTGASLPLSTPPRKRGGRRYSPLLDFLCEKGRYGQKTGKGWYQYDKPGGRVPKSDPWLHGFLADYRNTYNITTRTITQDEILERCLYSLVNEGFQILSDGIASCPEAIDTIYINGYGWPRHRGGPMFYASEVGLSVVLAKLQKYAEANPDIPSLQPSPLLRKLVALGSPPVSEWSSLVGSQNSKL</sequence>
<comment type="caution">
    <text evidence="1">The sequence shown here is derived from an EMBL/GenBank/DDBJ whole genome shotgun (WGS) entry which is preliminary data.</text>
</comment>
<protein>
    <submittedName>
        <fullName evidence="1">Uncharacterized protein</fullName>
    </submittedName>
</protein>
<keyword evidence="2" id="KW-1185">Reference proteome</keyword>
<proteinExistence type="predicted"/>
<reference evidence="1" key="1">
    <citation type="submission" date="2021-08" db="EMBL/GenBank/DDBJ databases">
        <title>The first chromosome-level gecko genome reveals the dynamic sex chromosomes of Neotropical dwarf geckos (Sphaerodactylidae: Sphaerodactylus).</title>
        <authorList>
            <person name="Pinto B.J."/>
            <person name="Keating S.E."/>
            <person name="Gamble T."/>
        </authorList>
    </citation>
    <scope>NUCLEOTIDE SEQUENCE</scope>
    <source>
        <strain evidence="1">TG3544</strain>
    </source>
</reference>
<organism evidence="1 2">
    <name type="scientific">Sphaerodactylus townsendi</name>
    <dbReference type="NCBI Taxonomy" id="933632"/>
    <lineage>
        <taxon>Eukaryota</taxon>
        <taxon>Metazoa</taxon>
        <taxon>Chordata</taxon>
        <taxon>Craniata</taxon>
        <taxon>Vertebrata</taxon>
        <taxon>Euteleostomi</taxon>
        <taxon>Lepidosauria</taxon>
        <taxon>Squamata</taxon>
        <taxon>Bifurcata</taxon>
        <taxon>Gekkota</taxon>
        <taxon>Sphaerodactylidae</taxon>
        <taxon>Sphaerodactylus</taxon>
    </lineage>
</organism>